<gene>
    <name evidence="1" type="ORF">BI380_16270</name>
</gene>
<accession>A0ABM6E5W1</accession>
<evidence type="ECO:0000313" key="2">
    <source>
        <dbReference type="Proteomes" id="UP000095607"/>
    </source>
</evidence>
<dbReference type="Proteomes" id="UP000095607">
    <property type="component" value="Chromosome"/>
</dbReference>
<proteinExistence type="predicted"/>
<reference evidence="1 2" key="1">
    <citation type="submission" date="2016-09" db="EMBL/GenBank/DDBJ databases">
        <title>Complete genome sequence of Deltia acidovorans CM13 isolated from murine proximal colonic tissue.</title>
        <authorList>
            <person name="Saffarian A."/>
        </authorList>
    </citation>
    <scope>NUCLEOTIDE SEQUENCE [LARGE SCALE GENOMIC DNA]</scope>
    <source>
        <strain evidence="1 2">CM13</strain>
    </source>
</reference>
<protein>
    <submittedName>
        <fullName evidence="1">Uncharacterized protein</fullName>
    </submittedName>
</protein>
<keyword evidence="2" id="KW-1185">Reference proteome</keyword>
<dbReference type="RefSeq" id="WP_046238880.1">
    <property type="nucleotide sequence ID" value="NZ_CBCSDN010000052.1"/>
</dbReference>
<dbReference type="EMBL" id="CP017420">
    <property type="protein sequence ID" value="AOV02784.1"/>
    <property type="molecule type" value="Genomic_DNA"/>
</dbReference>
<sequence length="236" mass="24920">MVEAACIEVAKTDTLQQAEVLVRRVARRVYHLIQPLTETSFPGQEAIDAADALLIDLDSTDGEWNGEGPRPPMEEFLARIAERLTQASLTLGAAETDGNDPVAAARCLVREALPLAIALPVAFRTWRLTGDSSALIALQDGQQPARAPEAAAKPEAAEGKEHHVLSAIALQASILLNLLDSAGCSSDLGEVHDLAEAARVVGACIGGLADGMTGEIARGNQYDWHQACEARSPLDA</sequence>
<name>A0ABM6E5W1_9BURK</name>
<evidence type="ECO:0000313" key="1">
    <source>
        <dbReference type="EMBL" id="AOV02784.1"/>
    </source>
</evidence>
<organism evidence="1 2">
    <name type="scientific">Delftia tsuruhatensis</name>
    <dbReference type="NCBI Taxonomy" id="180282"/>
    <lineage>
        <taxon>Bacteria</taxon>
        <taxon>Pseudomonadati</taxon>
        <taxon>Pseudomonadota</taxon>
        <taxon>Betaproteobacteria</taxon>
        <taxon>Burkholderiales</taxon>
        <taxon>Comamonadaceae</taxon>
        <taxon>Delftia</taxon>
    </lineage>
</organism>